<gene>
    <name evidence="3" type="primary">FACR1</name>
</gene>
<dbReference type="GO" id="GO:0080019">
    <property type="term" value="F:alcohol-forming very long-chain fatty acyl-CoA reductase activity"/>
    <property type="evidence" value="ECO:0007669"/>
    <property type="project" value="InterPro"/>
</dbReference>
<keyword evidence="1" id="KW-0812">Transmembrane</keyword>
<dbReference type="Gene3D" id="3.40.50.720">
    <property type="entry name" value="NAD(P)-binding Rossmann-like Domain"/>
    <property type="match status" value="1"/>
</dbReference>
<name>A0A034WCD1_BACDO</name>
<organism evidence="3">
    <name type="scientific">Bactrocera dorsalis</name>
    <name type="common">Oriental fruit fly</name>
    <name type="synonym">Dacus dorsalis</name>
    <dbReference type="NCBI Taxonomy" id="27457"/>
    <lineage>
        <taxon>Eukaryota</taxon>
        <taxon>Metazoa</taxon>
        <taxon>Ecdysozoa</taxon>
        <taxon>Arthropoda</taxon>
        <taxon>Hexapoda</taxon>
        <taxon>Insecta</taxon>
        <taxon>Pterygota</taxon>
        <taxon>Neoptera</taxon>
        <taxon>Endopterygota</taxon>
        <taxon>Diptera</taxon>
        <taxon>Brachycera</taxon>
        <taxon>Muscomorpha</taxon>
        <taxon>Tephritoidea</taxon>
        <taxon>Tephritidae</taxon>
        <taxon>Bactrocera</taxon>
        <taxon>Bactrocera</taxon>
    </lineage>
</organism>
<dbReference type="PANTHER" id="PTHR11011">
    <property type="entry name" value="MALE STERILITY PROTEIN 2-RELATED"/>
    <property type="match status" value="1"/>
</dbReference>
<dbReference type="KEGG" id="bdr:105228831"/>
<dbReference type="GeneID" id="105228831"/>
<keyword evidence="1" id="KW-0521">NADP</keyword>
<comment type="function">
    <text evidence="1">Catalyzes the reduction of fatty acyl-CoA to fatty alcohols.</text>
</comment>
<evidence type="ECO:0000313" key="3">
    <source>
        <dbReference type="EMBL" id="JAC51992.1"/>
    </source>
</evidence>
<dbReference type="Pfam" id="PF07993">
    <property type="entry name" value="NAD_binding_4"/>
    <property type="match status" value="1"/>
</dbReference>
<evidence type="ECO:0000256" key="1">
    <source>
        <dbReference type="RuleBase" id="RU363097"/>
    </source>
</evidence>
<comment type="catalytic activity">
    <reaction evidence="1">
        <text>a long-chain fatty acyl-CoA + 2 NADPH + 2 H(+) = a long-chain primary fatty alcohol + 2 NADP(+) + CoA</text>
        <dbReference type="Rhea" id="RHEA:52716"/>
        <dbReference type="ChEBI" id="CHEBI:15378"/>
        <dbReference type="ChEBI" id="CHEBI:57287"/>
        <dbReference type="ChEBI" id="CHEBI:57783"/>
        <dbReference type="ChEBI" id="CHEBI:58349"/>
        <dbReference type="ChEBI" id="CHEBI:77396"/>
        <dbReference type="ChEBI" id="CHEBI:83139"/>
        <dbReference type="EC" id="1.2.1.84"/>
    </reaction>
</comment>
<dbReference type="EMBL" id="GAKP01006960">
    <property type="protein sequence ID" value="JAC51992.1"/>
    <property type="molecule type" value="Transcribed_RNA"/>
</dbReference>
<feature type="domain" description="Thioester reductase (TE)" evidence="2">
    <location>
        <begin position="13"/>
        <end position="282"/>
    </location>
</feature>
<feature type="transmembrane region" description="Helical" evidence="1">
    <location>
        <begin position="244"/>
        <end position="266"/>
    </location>
</feature>
<dbReference type="GO" id="GO:0035336">
    <property type="term" value="P:long-chain fatty-acyl-CoA metabolic process"/>
    <property type="evidence" value="ECO:0007669"/>
    <property type="project" value="TreeGrafter"/>
</dbReference>
<dbReference type="InterPro" id="IPR013120">
    <property type="entry name" value="FAR_NAD-bd"/>
</dbReference>
<dbReference type="PANTHER" id="PTHR11011:SF24">
    <property type="entry name" value="FATTY ACYL-COA REDUCTASE"/>
    <property type="match status" value="1"/>
</dbReference>
<dbReference type="OrthoDB" id="429813at2759"/>
<dbReference type="CDD" id="cd05236">
    <property type="entry name" value="FAR-N_SDR_e"/>
    <property type="match status" value="1"/>
</dbReference>
<proteinExistence type="inferred from homology"/>
<protein>
    <recommendedName>
        <fullName evidence="1">Fatty acyl-CoA reductase</fullName>
        <ecNumber evidence="1">1.2.1.84</ecNumber>
    </recommendedName>
</protein>
<comment type="similarity">
    <text evidence="1">Belongs to the fatty acyl-CoA reductase family.</text>
</comment>
<keyword evidence="1" id="KW-0443">Lipid metabolism</keyword>
<dbReference type="InterPro" id="IPR036291">
    <property type="entry name" value="NAD(P)-bd_dom_sf"/>
</dbReference>
<dbReference type="EC" id="1.2.1.84" evidence="1"/>
<dbReference type="CTD" id="45707"/>
<dbReference type="AlphaFoldDB" id="A0A034WCD1"/>
<dbReference type="RefSeq" id="XP_011207115.2">
    <property type="nucleotide sequence ID" value="XM_011208813.4"/>
</dbReference>
<accession>A0A034WCD1</accession>
<dbReference type="SUPFAM" id="SSF51735">
    <property type="entry name" value="NAD(P)-binding Rossmann-fold domains"/>
    <property type="match status" value="1"/>
</dbReference>
<keyword evidence="1" id="KW-0472">Membrane</keyword>
<dbReference type="GO" id="GO:0005777">
    <property type="term" value="C:peroxisome"/>
    <property type="evidence" value="ECO:0007669"/>
    <property type="project" value="TreeGrafter"/>
</dbReference>
<keyword evidence="1" id="KW-0560">Oxidoreductase</keyword>
<dbReference type="InterPro" id="IPR026055">
    <property type="entry name" value="FAR"/>
</dbReference>
<dbReference type="GO" id="GO:0102965">
    <property type="term" value="F:alcohol-forming long-chain fatty acyl-CoA reductase activity"/>
    <property type="evidence" value="ECO:0007669"/>
    <property type="project" value="UniProtKB-EC"/>
</dbReference>
<keyword evidence="1" id="KW-0444">Lipid biosynthesis</keyword>
<evidence type="ECO:0000259" key="2">
    <source>
        <dbReference type="Pfam" id="PF07993"/>
    </source>
</evidence>
<keyword evidence="1" id="KW-1133">Transmembrane helix</keyword>
<sequence>MIHEFYKDTEIFVTGGSGAVGKALIEKLLRSCDVRKVYILLRTKKNLSVEQRLEKLKQAKIFKVLHATKPHIFERLIPIPGDAALPKLGISAEHIALMSNVSVVFHCAATVRFDEPLPVALKLNVGATYEALLFAEQLKNLKMFMHVSTFYSNPYLKRVEPKLYDSPLDWRMCLKLLQDDSKRDTLDYLTKKLTVGFPNTYTFTKNLAESVVNDFRERLPVAIYRPSIVLHALSEPIPGYPPTLMGAMGLFVLVGAGILKTVFLSFSTRFDITPQDIGIKTMLYYAARAGNEYAQKKAIAEVPIYMSSSSKLSSHTFFQMCQVMEGGLWYDAAFEKNFMLPTCHYTDSRFVYKFLVFTKQILPALLADGLIMLTGRKPVLMGIVRKAYISLEVMKPFLFNTYDSPGMTHIEEMTEATKGTEFDLLPDITRAKTDEGLLDICTTMIFSIREHLLNENPNTIPIAQKRLRIKRWVYNILRAIIVYYILRWLYGFLLNYIEGPTAQ</sequence>
<reference evidence="3" key="1">
    <citation type="journal article" date="2014" name="BMC Genomics">
        <title>Characterizing the developmental transcriptome of the oriental fruit fly, Bactrocera dorsalis (Diptera: Tephritidae) through comparative genomic analysis with Drosophila melanogaster utilizing modENCODE datasets.</title>
        <authorList>
            <person name="Geib S.M."/>
            <person name="Calla B."/>
            <person name="Hall B."/>
            <person name="Hou S."/>
            <person name="Manoukis N.C."/>
        </authorList>
    </citation>
    <scope>NUCLEOTIDE SEQUENCE</scope>
    <source>
        <strain evidence="3">Punador</strain>
    </source>
</reference>
<feature type="transmembrane region" description="Helical" evidence="1">
    <location>
        <begin position="472"/>
        <end position="490"/>
    </location>
</feature>